<name>A0A2R4C9I8_9BURK</name>
<dbReference type="OrthoDB" id="6369218at2"/>
<evidence type="ECO:0000313" key="4">
    <source>
        <dbReference type="Proteomes" id="UP000240505"/>
    </source>
</evidence>
<dbReference type="RefSeq" id="WP_107141538.1">
    <property type="nucleotide sequence ID" value="NZ_CP028324.1"/>
</dbReference>
<gene>
    <name evidence="3" type="ORF">C9I28_11030</name>
</gene>
<evidence type="ECO:0000259" key="2">
    <source>
        <dbReference type="Pfam" id="PF13488"/>
    </source>
</evidence>
<keyword evidence="4" id="KW-1185">Reference proteome</keyword>
<feature type="region of interest" description="Disordered" evidence="1">
    <location>
        <begin position="36"/>
        <end position="67"/>
    </location>
</feature>
<dbReference type="Proteomes" id="UP000240505">
    <property type="component" value="Chromosome"/>
</dbReference>
<protein>
    <recommendedName>
        <fullName evidence="2">Glycine zipper domain-containing protein</fullName>
    </recommendedName>
</protein>
<feature type="compositionally biased region" description="Basic and acidic residues" evidence="1">
    <location>
        <begin position="43"/>
        <end position="62"/>
    </location>
</feature>
<dbReference type="AlphaFoldDB" id="A0A2R4C9I8"/>
<feature type="domain" description="Glycine zipper" evidence="2">
    <location>
        <begin position="68"/>
        <end position="106"/>
    </location>
</feature>
<dbReference type="Pfam" id="PF13488">
    <property type="entry name" value="Gly-zipper_Omp"/>
    <property type="match status" value="1"/>
</dbReference>
<reference evidence="3 4" key="1">
    <citation type="submission" date="2018-03" db="EMBL/GenBank/DDBJ databases">
        <title>Massilia armeniaca sp. nov., isolated from desert soil.</title>
        <authorList>
            <person name="Huang H."/>
            <person name="Ren M."/>
        </authorList>
    </citation>
    <scope>NUCLEOTIDE SEQUENCE [LARGE SCALE GENOMIC DNA]</scope>
    <source>
        <strain evidence="3 4">ZMN-3</strain>
    </source>
</reference>
<accession>A0A2R4C9I8</accession>
<proteinExistence type="predicted"/>
<organism evidence="3 4">
    <name type="scientific">Pseudoduganella armeniaca</name>
    <dbReference type="NCBI Taxonomy" id="2072590"/>
    <lineage>
        <taxon>Bacteria</taxon>
        <taxon>Pseudomonadati</taxon>
        <taxon>Pseudomonadota</taxon>
        <taxon>Betaproteobacteria</taxon>
        <taxon>Burkholderiales</taxon>
        <taxon>Oxalobacteraceae</taxon>
        <taxon>Telluria group</taxon>
        <taxon>Pseudoduganella</taxon>
    </lineage>
</organism>
<sequence length="183" mass="18660">MTTIIAGHFQLQEEVDNARQALVDAGYPADAISGFYVSQPGQHDAHPLGGDRDKSPGAKDSPEGLAKGAATGGAIGAALGAATVPLTGPAGPVVGGLVGAHVGSLYSFSHMKEKGEPEQGGENMVEPRAPGMMIAVALPEGDTDRAIGLLRDLGARRIEQAEGTITGGDWKDFDPLSLPRLVG</sequence>
<dbReference type="KEGG" id="masz:C9I28_11030"/>
<evidence type="ECO:0000313" key="3">
    <source>
        <dbReference type="EMBL" id="AVR96188.1"/>
    </source>
</evidence>
<evidence type="ECO:0000256" key="1">
    <source>
        <dbReference type="SAM" id="MobiDB-lite"/>
    </source>
</evidence>
<dbReference type="EMBL" id="CP028324">
    <property type="protein sequence ID" value="AVR96188.1"/>
    <property type="molecule type" value="Genomic_DNA"/>
</dbReference>
<dbReference type="InterPro" id="IPR039567">
    <property type="entry name" value="Gly-zipper"/>
</dbReference>